<dbReference type="EC" id="6.1.1.9" evidence="12"/>
<dbReference type="GO" id="GO:0004832">
    <property type="term" value="F:valine-tRNA ligase activity"/>
    <property type="evidence" value="ECO:0007669"/>
    <property type="project" value="UniProtKB-UniRule"/>
</dbReference>
<dbReference type="GO" id="GO:0005829">
    <property type="term" value="C:cytosol"/>
    <property type="evidence" value="ECO:0007669"/>
    <property type="project" value="TreeGrafter"/>
</dbReference>
<dbReference type="CDD" id="cd07962">
    <property type="entry name" value="Anticodon_Ia_Val"/>
    <property type="match status" value="1"/>
</dbReference>
<keyword evidence="3 12" id="KW-0963">Cytoplasm</keyword>
<evidence type="ECO:0000256" key="1">
    <source>
        <dbReference type="ARBA" id="ARBA00004496"/>
    </source>
</evidence>
<dbReference type="Pfam" id="PF08264">
    <property type="entry name" value="Anticodon_1"/>
    <property type="match status" value="1"/>
</dbReference>
<dbReference type="Gene3D" id="3.40.50.620">
    <property type="entry name" value="HUPs"/>
    <property type="match status" value="2"/>
</dbReference>
<dbReference type="InterPro" id="IPR033705">
    <property type="entry name" value="Anticodon_Ia_Val"/>
</dbReference>
<evidence type="ECO:0000256" key="9">
    <source>
        <dbReference type="ARBA" id="ARBA00023146"/>
    </source>
</evidence>
<dbReference type="PANTHER" id="PTHR11946:SF93">
    <property type="entry name" value="VALINE--TRNA LIGASE, CHLOROPLASTIC_MITOCHONDRIAL 2"/>
    <property type="match status" value="1"/>
</dbReference>
<evidence type="ECO:0000313" key="16">
    <source>
        <dbReference type="EMBL" id="HIZ72205.1"/>
    </source>
</evidence>
<comment type="similarity">
    <text evidence="11 12">Belongs to the class-I aminoacyl-tRNA synthetase family. ValS type 1 subfamily.</text>
</comment>
<dbReference type="GO" id="GO:0005524">
    <property type="term" value="F:ATP binding"/>
    <property type="evidence" value="ECO:0007669"/>
    <property type="project" value="UniProtKB-UniRule"/>
</dbReference>
<keyword evidence="8 12" id="KW-0175">Coiled coil</keyword>
<keyword evidence="6 12" id="KW-0067">ATP-binding</keyword>
<comment type="domain">
    <text evidence="12">The C-terminal coiled-coil domain is crucial for aminoacylation activity.</text>
</comment>
<feature type="short sequence motif" description="'HIGH' region" evidence="12">
    <location>
        <begin position="45"/>
        <end position="55"/>
    </location>
</feature>
<accession>A0A9D2G4X5</accession>
<comment type="subunit">
    <text evidence="2 12">Monomer.</text>
</comment>
<dbReference type="InterPro" id="IPR002300">
    <property type="entry name" value="aa-tRNA-synth_Ia"/>
</dbReference>
<evidence type="ECO:0000256" key="3">
    <source>
        <dbReference type="ARBA" id="ARBA00022490"/>
    </source>
</evidence>
<feature type="domain" description="Aminoacyl-tRNA synthetase class Ia" evidence="13">
    <location>
        <begin position="17"/>
        <end position="560"/>
    </location>
</feature>
<evidence type="ECO:0000256" key="12">
    <source>
        <dbReference type="HAMAP-Rule" id="MF_02004"/>
    </source>
</evidence>
<keyword evidence="9 12" id="KW-0030">Aminoacyl-tRNA synthetase</keyword>
<evidence type="ECO:0000259" key="13">
    <source>
        <dbReference type="Pfam" id="PF00133"/>
    </source>
</evidence>
<dbReference type="Gene3D" id="1.10.730.10">
    <property type="entry name" value="Isoleucyl-tRNA Synthetase, Domain 1"/>
    <property type="match status" value="1"/>
</dbReference>
<dbReference type="FunFam" id="3.40.50.620:FF:000032">
    <property type="entry name" value="Valine--tRNA ligase"/>
    <property type="match status" value="1"/>
</dbReference>
<dbReference type="InterPro" id="IPR002303">
    <property type="entry name" value="Valyl-tRNA_ligase"/>
</dbReference>
<dbReference type="NCBIfam" id="TIGR00422">
    <property type="entry name" value="valS"/>
    <property type="match status" value="1"/>
</dbReference>
<dbReference type="EMBL" id="DXBB01000028">
    <property type="protein sequence ID" value="HIZ72205.1"/>
    <property type="molecule type" value="Genomic_DNA"/>
</dbReference>
<evidence type="ECO:0000313" key="17">
    <source>
        <dbReference type="Proteomes" id="UP000824102"/>
    </source>
</evidence>
<dbReference type="SUPFAM" id="SSF47323">
    <property type="entry name" value="Anticodon-binding domain of a subclass of class I aminoacyl-tRNA synthetases"/>
    <property type="match status" value="1"/>
</dbReference>
<comment type="caution">
    <text evidence="16">The sequence shown here is derived from an EMBL/GenBank/DDBJ whole genome shotgun (WGS) entry which is preliminary data.</text>
</comment>
<dbReference type="SUPFAM" id="SSF46589">
    <property type="entry name" value="tRNA-binding arm"/>
    <property type="match status" value="1"/>
</dbReference>
<comment type="domain">
    <text evidence="12">ValRS has two distinct active sites: one for aminoacylation and one for editing. The misactivated threonine is translocated from the active site to the editing site.</text>
</comment>
<dbReference type="NCBIfam" id="NF004349">
    <property type="entry name" value="PRK05729.1"/>
    <property type="match status" value="1"/>
</dbReference>
<dbReference type="FunFam" id="1.10.287.380:FF:000001">
    <property type="entry name" value="Valine--tRNA ligase"/>
    <property type="match status" value="1"/>
</dbReference>
<comment type="function">
    <text evidence="12">Catalyzes the attachment of valine to tRNA(Val). As ValRS can inadvertently accommodate and process structurally similar amino acids such as threonine, to avoid such errors, it has a 'posttransfer' editing activity that hydrolyzes mischarged Thr-tRNA(Val) in a tRNA-dependent manner.</text>
</comment>
<feature type="short sequence motif" description="'KMSKS' region" evidence="12">
    <location>
        <begin position="524"/>
        <end position="528"/>
    </location>
</feature>
<sequence length="876" mass="99615">MKEMQTTYDPKQFEDRIYADWQENGCFRAEIDEGKVPFSLMMPPPNVTGQLHMGHAMDETMQDVITRFKRMQGYSVLWLPGTDHASIATEVKIVNQLKEEGLTKEELGREGFLERAWAWKNKYANRICDQLKKLGSSCDWSRLAFTMDERCSKAVREAFFRLYNKGLIYRGSRIINWCPDCKTALSDAEVEYSEDAGFFWHFKYPVDGTDEYIIIATTRPETMLGDTAVAVHPGDARYASLVGKTLTLPLVGRKIPLVEDEYVDPEFGTGAVKITPAHDPNDFEVGLRHDLPVIRVMNDDGTMNELAGEYAGLDRYEARKRIVADMEKLGLLVKVEPHAHNVGHCYRCHSTVEPIVSKQWFVKMAPLAKPAIDAVMKNKTKFVPDRFAKIYYNWLENIRDWCISRQLWWGHRIPVWYCGDCGEVICSRETPFVCPKCGSTHLTQDEDVLDTWFSSALWPFSTLGWPEKTPEFEYFYPTDVLVTGYDIIPFWVMRMMFSGIEQTGKVPFHDVLIHGLVRDEKGRKMSKSLGNGIDPLQVIEEYGADSLRLSLLTGVAPGNDTRFTEAKVEAARNFINKVWNAARFVLMNVKEDEIVPLSEVRLQPADRWIISRLMATVREVTVSLQKYDLGIAADKLTDFVWNDFCDWYIELSKPALYGDDAEKRKGALSVLVYVLDNALRLLHPFIPFVTEEIYSYLPGEHGRIITAEYPRYVGKLAYKKEAKAFEGIIGLIKTVRAMKVAVNCPPSRKVHIYLVTENKRLVSLNRPSILRLAGASAVETVESGAAAGNKAVSQVCDLGQVFIPLGELVDLDEEKKRLEKELERVTGEIARANGKLANQGFISKAPKKLVDDERAKLEKFLDMKEKIEAQLKELEA</sequence>
<evidence type="ECO:0000259" key="15">
    <source>
        <dbReference type="Pfam" id="PF10458"/>
    </source>
</evidence>
<dbReference type="AlphaFoldDB" id="A0A9D2G4X5"/>
<dbReference type="Pfam" id="PF00133">
    <property type="entry name" value="tRNA-synt_1"/>
    <property type="match status" value="1"/>
</dbReference>
<keyword evidence="5 12" id="KW-0547">Nucleotide-binding</keyword>
<feature type="binding site" evidence="12">
    <location>
        <position position="527"/>
    </location>
    <ligand>
        <name>ATP</name>
        <dbReference type="ChEBI" id="CHEBI:30616"/>
    </ligand>
</feature>
<dbReference type="Proteomes" id="UP000824102">
    <property type="component" value="Unassembled WGS sequence"/>
</dbReference>
<feature type="domain" description="Methionyl/Valyl/Leucyl/Isoleucyl-tRNA synthetase anticodon-binding" evidence="14">
    <location>
        <begin position="606"/>
        <end position="753"/>
    </location>
</feature>
<comment type="catalytic activity">
    <reaction evidence="10 12">
        <text>tRNA(Val) + L-valine + ATP = L-valyl-tRNA(Val) + AMP + diphosphate</text>
        <dbReference type="Rhea" id="RHEA:10704"/>
        <dbReference type="Rhea" id="RHEA-COMP:9672"/>
        <dbReference type="Rhea" id="RHEA-COMP:9708"/>
        <dbReference type="ChEBI" id="CHEBI:30616"/>
        <dbReference type="ChEBI" id="CHEBI:33019"/>
        <dbReference type="ChEBI" id="CHEBI:57762"/>
        <dbReference type="ChEBI" id="CHEBI:78442"/>
        <dbReference type="ChEBI" id="CHEBI:78537"/>
        <dbReference type="ChEBI" id="CHEBI:456215"/>
        <dbReference type="EC" id="6.1.1.9"/>
    </reaction>
</comment>
<feature type="coiled-coil region" evidence="12">
    <location>
        <begin position="808"/>
        <end position="870"/>
    </location>
</feature>
<dbReference type="InterPro" id="IPR037118">
    <property type="entry name" value="Val-tRNA_synth_C_sf"/>
</dbReference>
<keyword evidence="4 12" id="KW-0436">Ligase</keyword>
<name>A0A9D2G4X5_9FIRM</name>
<dbReference type="InterPro" id="IPR009080">
    <property type="entry name" value="tRNAsynth_Ia_anticodon-bd"/>
</dbReference>
<dbReference type="Gene3D" id="3.90.740.10">
    <property type="entry name" value="Valyl/Leucyl/Isoleucyl-tRNA synthetase, editing domain"/>
    <property type="match status" value="1"/>
</dbReference>
<evidence type="ECO:0000256" key="2">
    <source>
        <dbReference type="ARBA" id="ARBA00011245"/>
    </source>
</evidence>
<comment type="subcellular location">
    <subcellularLocation>
        <location evidence="1 12">Cytoplasm</location>
    </subcellularLocation>
</comment>
<feature type="domain" description="Valyl-tRNA synthetase tRNA-binding arm" evidence="15">
    <location>
        <begin position="810"/>
        <end position="874"/>
    </location>
</feature>
<dbReference type="InterPro" id="IPR009008">
    <property type="entry name" value="Val/Leu/Ile-tRNA-synth_edit"/>
</dbReference>
<evidence type="ECO:0000256" key="10">
    <source>
        <dbReference type="ARBA" id="ARBA00047552"/>
    </source>
</evidence>
<evidence type="ECO:0000256" key="7">
    <source>
        <dbReference type="ARBA" id="ARBA00022917"/>
    </source>
</evidence>
<dbReference type="FunFam" id="1.10.730.10:FF:000014">
    <property type="entry name" value="Valine--tRNA ligase"/>
    <property type="match status" value="1"/>
</dbReference>
<dbReference type="SUPFAM" id="SSF50677">
    <property type="entry name" value="ValRS/IleRS/LeuRS editing domain"/>
    <property type="match status" value="1"/>
</dbReference>
<evidence type="ECO:0000256" key="5">
    <source>
        <dbReference type="ARBA" id="ARBA00022741"/>
    </source>
</evidence>
<reference evidence="16" key="2">
    <citation type="submission" date="2021-04" db="EMBL/GenBank/DDBJ databases">
        <authorList>
            <person name="Gilroy R."/>
        </authorList>
    </citation>
    <scope>NUCLEOTIDE SEQUENCE</scope>
    <source>
        <strain evidence="16">ChiW7-2402</strain>
    </source>
</reference>
<dbReference type="FunFam" id="3.40.50.620:FF:000098">
    <property type="entry name" value="Valine--tRNA ligase"/>
    <property type="match status" value="1"/>
</dbReference>
<dbReference type="HAMAP" id="MF_02004">
    <property type="entry name" value="Val_tRNA_synth_type1"/>
    <property type="match status" value="1"/>
</dbReference>
<dbReference type="Pfam" id="PF10458">
    <property type="entry name" value="Val_tRNA-synt_C"/>
    <property type="match status" value="1"/>
</dbReference>
<dbReference type="PROSITE" id="PS00178">
    <property type="entry name" value="AA_TRNA_LIGASE_I"/>
    <property type="match status" value="1"/>
</dbReference>
<dbReference type="GO" id="GO:0006438">
    <property type="term" value="P:valyl-tRNA aminoacylation"/>
    <property type="evidence" value="ECO:0007669"/>
    <property type="project" value="UniProtKB-UniRule"/>
</dbReference>
<dbReference type="InterPro" id="IPR010978">
    <property type="entry name" value="tRNA-bd_arm"/>
</dbReference>
<evidence type="ECO:0000256" key="4">
    <source>
        <dbReference type="ARBA" id="ARBA00022598"/>
    </source>
</evidence>
<evidence type="ECO:0000256" key="8">
    <source>
        <dbReference type="ARBA" id="ARBA00023054"/>
    </source>
</evidence>
<evidence type="ECO:0000256" key="6">
    <source>
        <dbReference type="ARBA" id="ARBA00022840"/>
    </source>
</evidence>
<dbReference type="GO" id="GO:0002161">
    <property type="term" value="F:aminoacyl-tRNA deacylase activity"/>
    <property type="evidence" value="ECO:0007669"/>
    <property type="project" value="InterPro"/>
</dbReference>
<evidence type="ECO:0000259" key="14">
    <source>
        <dbReference type="Pfam" id="PF08264"/>
    </source>
</evidence>
<dbReference type="FunFam" id="3.90.740.10:FF:000005">
    <property type="entry name" value="Valine--tRNA ligase, mitochondrial"/>
    <property type="match status" value="1"/>
</dbReference>
<reference evidence="16" key="1">
    <citation type="journal article" date="2021" name="PeerJ">
        <title>Extensive microbial diversity within the chicken gut microbiome revealed by metagenomics and culture.</title>
        <authorList>
            <person name="Gilroy R."/>
            <person name="Ravi A."/>
            <person name="Getino M."/>
            <person name="Pursley I."/>
            <person name="Horton D.L."/>
            <person name="Alikhan N.F."/>
            <person name="Baker D."/>
            <person name="Gharbi K."/>
            <person name="Hall N."/>
            <person name="Watson M."/>
            <person name="Adriaenssens E.M."/>
            <person name="Foster-Nyarko E."/>
            <person name="Jarju S."/>
            <person name="Secka A."/>
            <person name="Antonio M."/>
            <person name="Oren A."/>
            <person name="Chaudhuri R.R."/>
            <person name="La Ragione R."/>
            <person name="Hildebrand F."/>
            <person name="Pallen M.J."/>
        </authorList>
    </citation>
    <scope>NUCLEOTIDE SEQUENCE</scope>
    <source>
        <strain evidence="16">ChiW7-2402</strain>
    </source>
</reference>
<dbReference type="InterPro" id="IPR001412">
    <property type="entry name" value="aa-tRNA-synth_I_CS"/>
</dbReference>
<protein>
    <recommendedName>
        <fullName evidence="12">Valine--tRNA ligase</fullName>
        <ecNumber evidence="12">6.1.1.9</ecNumber>
    </recommendedName>
    <alternativeName>
        <fullName evidence="12">Valyl-tRNA synthetase</fullName>
        <shortName evidence="12">ValRS</shortName>
    </alternativeName>
</protein>
<dbReference type="InterPro" id="IPR013155">
    <property type="entry name" value="M/V/L/I-tRNA-synth_anticd-bd"/>
</dbReference>
<dbReference type="Gene3D" id="1.10.287.380">
    <property type="entry name" value="Valyl-tRNA synthetase, C-terminal domain"/>
    <property type="match status" value="1"/>
</dbReference>
<evidence type="ECO:0000256" key="11">
    <source>
        <dbReference type="ARBA" id="ARBA00060830"/>
    </source>
</evidence>
<dbReference type="SUPFAM" id="SSF52374">
    <property type="entry name" value="Nucleotidylyl transferase"/>
    <property type="match status" value="1"/>
</dbReference>
<dbReference type="PRINTS" id="PR00986">
    <property type="entry name" value="TRNASYNTHVAL"/>
</dbReference>
<organism evidence="16 17">
    <name type="scientific">Candidatus Gallimonas intestinavium</name>
    <dbReference type="NCBI Taxonomy" id="2838603"/>
    <lineage>
        <taxon>Bacteria</taxon>
        <taxon>Bacillati</taxon>
        <taxon>Bacillota</taxon>
        <taxon>Clostridia</taxon>
        <taxon>Candidatus Gallimonas</taxon>
    </lineage>
</organism>
<dbReference type="InterPro" id="IPR019499">
    <property type="entry name" value="Val-tRNA_synth_tRNA-bd"/>
</dbReference>
<dbReference type="CDD" id="cd00817">
    <property type="entry name" value="ValRS_core"/>
    <property type="match status" value="1"/>
</dbReference>
<proteinExistence type="inferred from homology"/>
<dbReference type="PANTHER" id="PTHR11946">
    <property type="entry name" value="VALYL-TRNA SYNTHETASES"/>
    <property type="match status" value="1"/>
</dbReference>
<dbReference type="InterPro" id="IPR014729">
    <property type="entry name" value="Rossmann-like_a/b/a_fold"/>
</dbReference>
<gene>
    <name evidence="12" type="primary">valS</name>
    <name evidence="16" type="ORF">H9964_01335</name>
</gene>
<keyword evidence="7 12" id="KW-0648">Protein biosynthesis</keyword>